<sequence length="188" mass="21569">MKPVSRDWDEFCYPFIYEDSPICDFEILSDELCCRVGLVLSLELEPQVREILQRLQPNIYHLNGSVRGKLAITESELVELKQDYHRIREHLEGGFKGFVLPGGNRVSSELHLCRCQAKKVVRALVSIEHHESKKSPDPILFKYANLVANTLYALASFTNHVNEVEEVEFVSKSYSMPKSSMPKRKAND</sequence>
<dbReference type="AlphaFoldDB" id="A0A5M9P4X4"/>
<name>A0A5M9P4X4_9VIBR</name>
<keyword evidence="6" id="KW-1185">Reference proteome</keyword>
<dbReference type="GO" id="GO:0016740">
    <property type="term" value="F:transferase activity"/>
    <property type="evidence" value="ECO:0007669"/>
    <property type="project" value="UniProtKB-KW"/>
</dbReference>
<evidence type="ECO:0000313" key="6">
    <source>
        <dbReference type="Proteomes" id="UP000322521"/>
    </source>
</evidence>
<dbReference type="EMBL" id="VXJS01000001">
    <property type="protein sequence ID" value="KAA8681061.1"/>
    <property type="molecule type" value="Genomic_DNA"/>
</dbReference>
<dbReference type="RefSeq" id="WP_086712898.1">
    <property type="nucleotide sequence ID" value="NZ_AP025493.1"/>
</dbReference>
<keyword evidence="3" id="KW-0067">ATP-binding</keyword>
<dbReference type="Gene3D" id="1.20.1200.10">
    <property type="entry name" value="Cobalamin adenosyltransferase-like"/>
    <property type="match status" value="1"/>
</dbReference>
<evidence type="ECO:0000313" key="5">
    <source>
        <dbReference type="EMBL" id="KAA8681061.1"/>
    </source>
</evidence>
<dbReference type="SUPFAM" id="SSF89028">
    <property type="entry name" value="Cobalamin adenosyltransferase-like"/>
    <property type="match status" value="1"/>
</dbReference>
<organism evidence="5 6">
    <name type="scientific">Vibrio gigantis</name>
    <dbReference type="NCBI Taxonomy" id="296199"/>
    <lineage>
        <taxon>Bacteria</taxon>
        <taxon>Pseudomonadati</taxon>
        <taxon>Pseudomonadota</taxon>
        <taxon>Gammaproteobacteria</taxon>
        <taxon>Vibrionales</taxon>
        <taxon>Vibrionaceae</taxon>
        <taxon>Vibrio</taxon>
    </lineage>
</organism>
<gene>
    <name evidence="5" type="ORF">F4W18_00525</name>
</gene>
<dbReference type="InterPro" id="IPR016030">
    <property type="entry name" value="CblAdoTrfase-like"/>
</dbReference>
<dbReference type="Proteomes" id="UP000322521">
    <property type="component" value="Unassembled WGS sequence"/>
</dbReference>
<protein>
    <submittedName>
        <fullName evidence="5">ATP:cob(I)alamin adenosyltransferase</fullName>
    </submittedName>
</protein>
<dbReference type="OrthoDB" id="6118511at2"/>
<dbReference type="InterPro" id="IPR036451">
    <property type="entry name" value="CblAdoTrfase-like_sf"/>
</dbReference>
<evidence type="ECO:0000256" key="3">
    <source>
        <dbReference type="ARBA" id="ARBA00022840"/>
    </source>
</evidence>
<dbReference type="GO" id="GO:0005524">
    <property type="term" value="F:ATP binding"/>
    <property type="evidence" value="ECO:0007669"/>
    <property type="project" value="UniProtKB-KW"/>
</dbReference>
<keyword evidence="1 5" id="KW-0808">Transferase</keyword>
<feature type="domain" description="Cobalamin adenosyltransferase-like" evidence="4">
    <location>
        <begin position="30"/>
        <end position="156"/>
    </location>
</feature>
<accession>A0A5M9P4X4</accession>
<evidence type="ECO:0000256" key="2">
    <source>
        <dbReference type="ARBA" id="ARBA00022741"/>
    </source>
</evidence>
<evidence type="ECO:0000256" key="1">
    <source>
        <dbReference type="ARBA" id="ARBA00022679"/>
    </source>
</evidence>
<keyword evidence="2" id="KW-0547">Nucleotide-binding</keyword>
<comment type="caution">
    <text evidence="5">The sequence shown here is derived from an EMBL/GenBank/DDBJ whole genome shotgun (WGS) entry which is preliminary data.</text>
</comment>
<reference evidence="5 6" key="1">
    <citation type="submission" date="2019-09" db="EMBL/GenBank/DDBJ databases">
        <title>Draft genome sequence of various Type strains from the CCUG.</title>
        <authorList>
            <person name="Pineiro-Iglesias B."/>
            <person name="Tunovic T."/>
            <person name="Unosson C."/>
            <person name="Inganas E."/>
            <person name="Ohlen M."/>
            <person name="Cardew S."/>
            <person name="Jensie-Markopoulos S."/>
            <person name="Salva-Serra F."/>
            <person name="Jaen-Luchoro D."/>
            <person name="Karlsson R."/>
            <person name="Svensson-Stadler L."/>
            <person name="Chun J."/>
            <person name="Moore E."/>
        </authorList>
    </citation>
    <scope>NUCLEOTIDE SEQUENCE [LARGE SCALE GENOMIC DNA]</scope>
    <source>
        <strain evidence="5 6">CCUG 56969T</strain>
    </source>
</reference>
<proteinExistence type="predicted"/>
<evidence type="ECO:0000259" key="4">
    <source>
        <dbReference type="Pfam" id="PF01923"/>
    </source>
</evidence>
<dbReference type="Pfam" id="PF01923">
    <property type="entry name" value="Cob_adeno_trans"/>
    <property type="match status" value="1"/>
</dbReference>